<evidence type="ECO:0000313" key="2">
    <source>
        <dbReference type="EMBL" id="KAK6344112.1"/>
    </source>
</evidence>
<gene>
    <name evidence="2" type="ORF">TWF696_007759</name>
</gene>
<evidence type="ECO:0000256" key="1">
    <source>
        <dbReference type="SAM" id="MobiDB-lite"/>
    </source>
</evidence>
<keyword evidence="3" id="KW-1185">Reference proteome</keyword>
<protein>
    <submittedName>
        <fullName evidence="2">Uncharacterized protein</fullName>
    </submittedName>
</protein>
<comment type="caution">
    <text evidence="2">The sequence shown here is derived from an EMBL/GenBank/DDBJ whole genome shotgun (WGS) entry which is preliminary data.</text>
</comment>
<organism evidence="2 3">
    <name type="scientific">Orbilia brochopaga</name>
    <dbReference type="NCBI Taxonomy" id="3140254"/>
    <lineage>
        <taxon>Eukaryota</taxon>
        <taxon>Fungi</taxon>
        <taxon>Dikarya</taxon>
        <taxon>Ascomycota</taxon>
        <taxon>Pezizomycotina</taxon>
        <taxon>Orbiliomycetes</taxon>
        <taxon>Orbiliales</taxon>
        <taxon>Orbiliaceae</taxon>
        <taxon>Orbilia</taxon>
    </lineage>
</organism>
<accession>A0AAV9ULA3</accession>
<feature type="region of interest" description="Disordered" evidence="1">
    <location>
        <begin position="106"/>
        <end position="140"/>
    </location>
</feature>
<dbReference type="AlphaFoldDB" id="A0AAV9ULA3"/>
<reference evidence="2 3" key="1">
    <citation type="submission" date="2019-10" db="EMBL/GenBank/DDBJ databases">
        <authorList>
            <person name="Palmer J.M."/>
        </authorList>
    </citation>
    <scope>NUCLEOTIDE SEQUENCE [LARGE SCALE GENOMIC DNA]</scope>
    <source>
        <strain evidence="2 3">TWF696</strain>
    </source>
</reference>
<evidence type="ECO:0000313" key="3">
    <source>
        <dbReference type="Proteomes" id="UP001375240"/>
    </source>
</evidence>
<proteinExistence type="predicted"/>
<name>A0AAV9ULA3_9PEZI</name>
<sequence length="295" mass="33443">MASFTPVIEKADLIIAINIPVIHSLYTYPVITRLEHLVPDPLNGTMVEPSDTQKKRFQLDDPVEQASGTYQCWWLSLLEIARASDKLDYTFLHEEGTLRKYFTDKKIPDKGELPPDHKAPKAKPKKEDDKSKKEKPGDREVYGPEWQRMIMYFLKTTTWRHNADDTVMTSSRPAELKELLKVLGVTGIDVTTITPINLVSGQVATKITDFQLGQRLLVDRKGTNNESHCMSGIVESDPQGPAFKLIKVYNQSTGNTFPCRVIQDKKDKNDKVPPDYLVTPKGRKLNWILPVGIKP</sequence>
<dbReference type="Proteomes" id="UP001375240">
    <property type="component" value="Unassembled WGS sequence"/>
</dbReference>
<dbReference type="EMBL" id="JAVHNQ010000006">
    <property type="protein sequence ID" value="KAK6344112.1"/>
    <property type="molecule type" value="Genomic_DNA"/>
</dbReference>